<name>A0AAJ3NAU0_9FLAO</name>
<sequence length="152" mass="17486">MNTAFLNINTKFTKLFLLLALIILSLSSCENRDTPASFNPPEWIKGEWSGNNGIKYQFFEHDFILTTGGSRFSYGFVNGNKSMINVIKSTSSEYIFEIVNYDITNTFSPPGSLNNTNNLWQRTSSRKLYFKFKRNSNNSIIENNNTFFRTSL</sequence>
<reference evidence="3 4" key="2">
    <citation type="submission" date="2016-07" db="EMBL/GenBank/DDBJ databases">
        <title>Revisiting the Taxonomy of the Elizabethkingia Genus based on Whole-Genome Sequencing, Optical Mapping, and MALDI-TOF.</title>
        <authorList>
            <person name="Nicholson A.C."/>
        </authorList>
    </citation>
    <scope>NUCLEOTIDE SEQUENCE [LARGE SCALE GENOMIC DNA]</scope>
    <source>
        <strain evidence="3 4">C1558</strain>
    </source>
</reference>
<comment type="caution">
    <text evidence="2">The sequence shown here is derived from an EMBL/GenBank/DDBJ whole genome shotgun (WGS) entry which is preliminary data.</text>
</comment>
<keyword evidence="4" id="KW-1185">Reference proteome</keyword>
<evidence type="ECO:0000313" key="4">
    <source>
        <dbReference type="Proteomes" id="UP000190016"/>
    </source>
</evidence>
<feature type="chain" id="PRO_5042594878" description="Lipocalin-like domain-containing protein" evidence="1">
    <location>
        <begin position="31"/>
        <end position="152"/>
    </location>
</feature>
<dbReference type="RefSeq" id="WP_078402555.1">
    <property type="nucleotide sequence ID" value="NZ_CP016377.1"/>
</dbReference>
<reference evidence="2 5" key="1">
    <citation type="submission" date="2016-06" db="EMBL/GenBank/DDBJ databases">
        <authorList>
            <person name="Nicholson A.C."/>
        </authorList>
    </citation>
    <scope>NUCLEOTIDE SEQUENCE [LARGE SCALE GENOMIC DNA]</scope>
    <source>
        <strain evidence="2 5">G4123</strain>
    </source>
</reference>
<keyword evidence="1" id="KW-0732">Signal</keyword>
<gene>
    <name evidence="2" type="ORF">BAY32_11550</name>
    <name evidence="3" type="ORF">BB021_04765</name>
</gene>
<evidence type="ECO:0000313" key="5">
    <source>
        <dbReference type="Proteomes" id="UP000190816"/>
    </source>
</evidence>
<dbReference type="EMBL" id="MBDS01000014">
    <property type="protein sequence ID" value="OPB88695.1"/>
    <property type="molecule type" value="Genomic_DNA"/>
</dbReference>
<dbReference type="AlphaFoldDB" id="A0AAJ3NAU0"/>
<evidence type="ECO:0000313" key="3">
    <source>
        <dbReference type="EMBL" id="OPB88695.1"/>
    </source>
</evidence>
<evidence type="ECO:0000256" key="1">
    <source>
        <dbReference type="SAM" id="SignalP"/>
    </source>
</evidence>
<protein>
    <recommendedName>
        <fullName evidence="6">Lipocalin-like domain-containing protein</fullName>
    </recommendedName>
</protein>
<organism evidence="2 5">
    <name type="scientific">Elizabethkingia ursingii</name>
    <dbReference type="NCBI Taxonomy" id="1756150"/>
    <lineage>
        <taxon>Bacteria</taxon>
        <taxon>Pseudomonadati</taxon>
        <taxon>Bacteroidota</taxon>
        <taxon>Flavobacteriia</taxon>
        <taxon>Flavobacteriales</taxon>
        <taxon>Weeksellaceae</taxon>
        <taxon>Elizabethkingia</taxon>
    </lineage>
</organism>
<accession>A0AAJ3NAU0</accession>
<dbReference type="Proteomes" id="UP000190816">
    <property type="component" value="Unassembled WGS sequence"/>
</dbReference>
<feature type="signal peptide" evidence="1">
    <location>
        <begin position="1"/>
        <end position="30"/>
    </location>
</feature>
<evidence type="ECO:0000313" key="2">
    <source>
        <dbReference type="EMBL" id="OPB73667.1"/>
    </source>
</evidence>
<dbReference type="EMBL" id="MAIC01000016">
    <property type="protein sequence ID" value="OPB73667.1"/>
    <property type="molecule type" value="Genomic_DNA"/>
</dbReference>
<evidence type="ECO:0008006" key="6">
    <source>
        <dbReference type="Google" id="ProtNLM"/>
    </source>
</evidence>
<proteinExistence type="predicted"/>
<dbReference type="Proteomes" id="UP000190016">
    <property type="component" value="Unassembled WGS sequence"/>
</dbReference>
<dbReference type="KEGG" id="ego:BBD34_04675"/>